<comment type="caution">
    <text evidence="3">The sequence shown here is derived from an EMBL/GenBank/DDBJ whole genome shotgun (WGS) entry which is preliminary data.</text>
</comment>
<organism evidence="3 4">
    <name type="scientific">Fluctibacter halophilus</name>
    <dbReference type="NCBI Taxonomy" id="226011"/>
    <lineage>
        <taxon>Bacteria</taxon>
        <taxon>Pseudomonadati</taxon>
        <taxon>Pseudomonadota</taxon>
        <taxon>Gammaproteobacteria</taxon>
        <taxon>Alteromonadales</taxon>
        <taxon>Alteromonadaceae</taxon>
        <taxon>Fluctibacter</taxon>
    </lineage>
</organism>
<dbReference type="RefSeq" id="WP_229158286.1">
    <property type="nucleotide sequence ID" value="NZ_JAJEWP010000001.1"/>
</dbReference>
<accession>A0ABS8G668</accession>
<evidence type="ECO:0000256" key="1">
    <source>
        <dbReference type="ARBA" id="ARBA00009460"/>
    </source>
</evidence>
<dbReference type="PANTHER" id="PTHR12149:SF8">
    <property type="entry name" value="PROTEIN-RIBULOSAMINE 3-KINASE"/>
    <property type="match status" value="1"/>
</dbReference>
<sequence>MWHFISEQISDNVGHDFICDDIREVKQGDTHKAYKISDGRHRYFIKLNDSGQLANFSAEAEGLSHLKACEVMRVPTVICHGVVEDHSFLVLEHITMQDGDKDDWFTFGQQLALLHKNQTQEMYGWQDDNYIGQTPQPNQWHKKWARFFAEQRIGYMLQLLAERGESLPDIDRCVEATERLLHGHQPVASLLHGDLWSGNTGFHQHQAVLFDPAMYYGDREADIAMTELFGKFPQAFYDGYNDQWALDEHYSYRKPVYQLYHILNHAVMFGGQYLTSAKATLNTLDA</sequence>
<evidence type="ECO:0000313" key="4">
    <source>
        <dbReference type="Proteomes" id="UP001520878"/>
    </source>
</evidence>
<dbReference type="Proteomes" id="UP001520878">
    <property type="component" value="Unassembled WGS sequence"/>
</dbReference>
<dbReference type="InterPro" id="IPR016477">
    <property type="entry name" value="Fructo-/Ketosamine-3-kinase"/>
</dbReference>
<protein>
    <submittedName>
        <fullName evidence="3">Fructosamine kinase family protein</fullName>
    </submittedName>
</protein>
<keyword evidence="2 3" id="KW-0418">Kinase</keyword>
<comment type="similarity">
    <text evidence="1 2">Belongs to the fructosamine kinase family.</text>
</comment>
<gene>
    <name evidence="3" type="ORF">LJ739_06590</name>
</gene>
<dbReference type="PANTHER" id="PTHR12149">
    <property type="entry name" value="FRUCTOSAMINE 3 KINASE-RELATED PROTEIN"/>
    <property type="match status" value="1"/>
</dbReference>
<keyword evidence="2" id="KW-0808">Transferase</keyword>
<dbReference type="Pfam" id="PF03881">
    <property type="entry name" value="Fructosamin_kin"/>
    <property type="match status" value="1"/>
</dbReference>
<evidence type="ECO:0000256" key="2">
    <source>
        <dbReference type="PIRNR" id="PIRNR006221"/>
    </source>
</evidence>
<reference evidence="3 4" key="1">
    <citation type="submission" date="2021-10" db="EMBL/GenBank/DDBJ databases">
        <title>Draft genome of Aestuariibacter halophilus JC2043.</title>
        <authorList>
            <person name="Emsley S.A."/>
            <person name="Pfannmuller K.M."/>
            <person name="Ushijima B."/>
            <person name="Saw J.H."/>
            <person name="Videau P."/>
        </authorList>
    </citation>
    <scope>NUCLEOTIDE SEQUENCE [LARGE SCALE GENOMIC DNA]</scope>
    <source>
        <strain evidence="3 4">JC2043</strain>
    </source>
</reference>
<proteinExistence type="inferred from homology"/>
<dbReference type="PIRSF" id="PIRSF006221">
    <property type="entry name" value="Ketosamine-3-kinase"/>
    <property type="match status" value="1"/>
</dbReference>
<evidence type="ECO:0000313" key="3">
    <source>
        <dbReference type="EMBL" id="MCC2615903.1"/>
    </source>
</evidence>
<dbReference type="GO" id="GO:0016301">
    <property type="term" value="F:kinase activity"/>
    <property type="evidence" value="ECO:0007669"/>
    <property type="project" value="UniProtKB-KW"/>
</dbReference>
<dbReference type="EMBL" id="JAJEWP010000001">
    <property type="protein sequence ID" value="MCC2615903.1"/>
    <property type="molecule type" value="Genomic_DNA"/>
</dbReference>
<name>A0ABS8G668_9ALTE</name>
<dbReference type="Gene3D" id="3.90.1200.10">
    <property type="match status" value="1"/>
</dbReference>
<dbReference type="InterPro" id="IPR011009">
    <property type="entry name" value="Kinase-like_dom_sf"/>
</dbReference>
<dbReference type="Gene3D" id="3.30.200.20">
    <property type="entry name" value="Phosphorylase Kinase, domain 1"/>
    <property type="match status" value="1"/>
</dbReference>
<keyword evidence="4" id="KW-1185">Reference proteome</keyword>
<dbReference type="SUPFAM" id="SSF56112">
    <property type="entry name" value="Protein kinase-like (PK-like)"/>
    <property type="match status" value="1"/>
</dbReference>